<keyword evidence="3" id="KW-1185">Reference proteome</keyword>
<accession>V2XZT6</accession>
<dbReference type="KEGG" id="mrr:Moror_11050"/>
<gene>
    <name evidence="2" type="ORF">Moror_11050</name>
</gene>
<dbReference type="Pfam" id="PF18803">
    <property type="entry name" value="CxC2"/>
    <property type="match status" value="1"/>
</dbReference>
<dbReference type="Proteomes" id="UP000017559">
    <property type="component" value="Unassembled WGS sequence"/>
</dbReference>
<dbReference type="OrthoDB" id="3256058at2759"/>
<proteinExistence type="predicted"/>
<name>V2XZT6_MONRO</name>
<dbReference type="Pfam" id="PF18758">
    <property type="entry name" value="KDZ"/>
    <property type="match status" value="1"/>
</dbReference>
<evidence type="ECO:0000313" key="3">
    <source>
        <dbReference type="Proteomes" id="UP000017559"/>
    </source>
</evidence>
<reference evidence="2 3" key="1">
    <citation type="journal article" date="2014" name="BMC Genomics">
        <title>Genome and secretome analysis of the hemibiotrophic fungal pathogen, Moniliophthora roreri, which causes frosty pod rot disease of cacao: mechanisms of the biotrophic and necrotrophic phases.</title>
        <authorList>
            <person name="Meinhardt L.W."/>
            <person name="Costa G.G.L."/>
            <person name="Thomazella D.P.T."/>
            <person name="Teixeira P.J.P.L."/>
            <person name="Carazzolle M.F."/>
            <person name="Schuster S.C."/>
            <person name="Carlson J.E."/>
            <person name="Guiltinan M.J."/>
            <person name="Mieczkowski P."/>
            <person name="Farmer A."/>
            <person name="Ramaraj T."/>
            <person name="Crozier J."/>
            <person name="Davis R.E."/>
            <person name="Shao J."/>
            <person name="Melnick R.L."/>
            <person name="Pereira G.A.G."/>
            <person name="Bailey B.A."/>
        </authorList>
    </citation>
    <scope>NUCLEOTIDE SEQUENCE [LARGE SCALE GENOMIC DNA]</scope>
    <source>
        <strain evidence="2 3">MCA 2997</strain>
    </source>
</reference>
<organism evidence="2 3">
    <name type="scientific">Moniliophthora roreri (strain MCA 2997)</name>
    <name type="common">Cocoa frosty pod rot fungus</name>
    <name type="synonym">Crinipellis roreri</name>
    <dbReference type="NCBI Taxonomy" id="1381753"/>
    <lineage>
        <taxon>Eukaryota</taxon>
        <taxon>Fungi</taxon>
        <taxon>Dikarya</taxon>
        <taxon>Basidiomycota</taxon>
        <taxon>Agaricomycotina</taxon>
        <taxon>Agaricomycetes</taxon>
        <taxon>Agaricomycetidae</taxon>
        <taxon>Agaricales</taxon>
        <taxon>Marasmiineae</taxon>
        <taxon>Marasmiaceae</taxon>
        <taxon>Moniliophthora</taxon>
    </lineage>
</organism>
<evidence type="ECO:0000313" key="2">
    <source>
        <dbReference type="EMBL" id="ESK84909.1"/>
    </source>
</evidence>
<feature type="domain" description="CxC2-like cysteine cluster KDZ transposase-associated" evidence="1">
    <location>
        <begin position="59"/>
        <end position="162"/>
    </location>
</feature>
<dbReference type="InterPro" id="IPR041457">
    <property type="entry name" value="CxC2_KDZ-assoc"/>
</dbReference>
<evidence type="ECO:0000259" key="1">
    <source>
        <dbReference type="Pfam" id="PF18803"/>
    </source>
</evidence>
<dbReference type="EMBL" id="AWSO01001195">
    <property type="protein sequence ID" value="ESK84909.1"/>
    <property type="molecule type" value="Genomic_DNA"/>
</dbReference>
<comment type="caution">
    <text evidence="2">The sequence shown here is derived from an EMBL/GenBank/DDBJ whole genome shotgun (WGS) entry which is preliminary data.</text>
</comment>
<dbReference type="AlphaFoldDB" id="V2XZT6"/>
<dbReference type="HOGENOM" id="CLU_003703_13_1_1"/>
<protein>
    <recommendedName>
        <fullName evidence="1">CxC2-like cysteine cluster KDZ transposase-associated domain-containing protein</fullName>
    </recommendedName>
</protein>
<sequence length="832" mass="96180">MNKKCNQCNVFDCDVQCRDCLHNESMCRACFIQFHRQCPLHWCFIWNKELGFFKQHNISEIGFIITLGHRGDPCPSVDHNYMNASQSFTLADVNGIHKTRIAFCQCKLTDPYNQLLDAGIFPAMHKQPEMGFMFSLLESYYMESLALKKLAYDFITMLRRKTTWDFPEDVPNVYSQFRHAVRVWHTLQTLKQSSQAHNIDSIMESLVPGWPKKNVMVSCFACPQPGFNMDEDPVDEEELCLQGKRKPDDPDDIALLAHMGLYAELLKYVNYMKAAPDSTEKSMCVKLKAAQNQNKAKFAGVIAVTCVRHSMFLHHSMVDLEKGKKFALTNFALIGALFNLVLPPHIVLTYDIACQYSINLLKCFDTNFKGTKYFDQLKDTIVNIYQWLLNYSNRMGRTCSEQIEDLWAEAKQASGMTKEMNPGHHMDTLTALQNNWNPCQNVKAFELAIKLNGQERIEEWEKLSMAPYYEGQHLHSVYRMKENKVNGQAKVLAEIMEEEERDQENLNLDQRTKTPLAFFVNGDIRFGHNISVKGQKVDHSEDLMLYLPFNLTLEQWERWGLQQMAKAELQLQKGKANNALCELQLSLQNEKTFMEEKNCKSNHNVRSKQATHSWDSIKAASKRVEKHQQKYNACWKAMLVLGLSENNPVFQLIHDQDVFVKNTLEFHQLGDRKKTDSWLWGAEDLASLLEAEWSDLAVDCNQVQWFQAHANMQWWQEEVEILSEEFWHAICRFKKWALVWNQLAESSGELGAGFVAHVWQQLYNYRKQSSKAREEFAEAEGTWPATGVRLADHVMSKCPRQRISWAKLSAEAEVELEDDKEAVLVGEGNDDD</sequence>
<dbReference type="InterPro" id="IPR040521">
    <property type="entry name" value="KDZ"/>
</dbReference>